<protein>
    <submittedName>
        <fullName evidence="4">ABC transporter substrate-binding protein</fullName>
    </submittedName>
</protein>
<organism evidence="4 5">
    <name type="scientific">Bianquea renquensis</name>
    <dbReference type="NCBI Taxonomy" id="2763661"/>
    <lineage>
        <taxon>Bacteria</taxon>
        <taxon>Bacillati</taxon>
        <taxon>Bacillota</taxon>
        <taxon>Clostridia</taxon>
        <taxon>Eubacteriales</taxon>
        <taxon>Bianqueaceae</taxon>
        <taxon>Bianquea</taxon>
    </lineage>
</organism>
<keyword evidence="2" id="KW-0732">Signal</keyword>
<comment type="caution">
    <text evidence="4">The sequence shown here is derived from an EMBL/GenBank/DDBJ whole genome shotgun (WGS) entry which is preliminary data.</text>
</comment>
<dbReference type="Gene3D" id="3.40.190.10">
    <property type="entry name" value="Periplasmic binding protein-like II"/>
    <property type="match status" value="3"/>
</dbReference>
<accession>A0A926DV38</accession>
<dbReference type="RefSeq" id="WP_177720093.1">
    <property type="nucleotide sequence ID" value="NZ_JACRSQ010000012.1"/>
</dbReference>
<evidence type="ECO:0000313" key="4">
    <source>
        <dbReference type="EMBL" id="MBC8543795.1"/>
    </source>
</evidence>
<gene>
    <name evidence="4" type="ORF">H8730_09570</name>
</gene>
<dbReference type="SUPFAM" id="SSF53850">
    <property type="entry name" value="Periplasmic binding protein-like II"/>
    <property type="match status" value="1"/>
</dbReference>
<proteinExistence type="predicted"/>
<sequence>MKKATRLIALTMALLLAVGAGLTGCKKEETNSNSSSADSGNSSGDGQSTSTPETWEEITLNYWNLGNGEQKDSKKVWAEVDRLVQEHLPNTSINWTLIPGSEYKEKWARAMAAQEAIDLAWTGYAINLQDEVNKGALMELDDLIAEYGQDIVATLGETVMDIHRFVDGKTYQVIAWQGLVGSRSAFRLPAEIAELAGGEQYAKELQEICYENYNIPTAEAKKKVYDKVEEYLKAAKDGGKLGQGYPPERLEGWYVAKGTVGFSQGGGSNDSTFYIEKFDDTFTVKNWFESEQMKMNYEYMAKWFTEGYIRKDAGSLEKIEVSFAKDGLDGYILEMHNGFTDTIAEEETVKAGFDVLAAYTQPECEYVLGTATGTSIPKTSRHPERAMQLINLFYSEDGKEAYQTYVYGIKDEHWVDNGDGTVKWLCGDGSQGTADWDYGNMKWTQGTCMFSLVTQADVKGYYDVLKEKEDSAWVNPLLSFKFDNTNVQTAAAQVNAVIEEYKKTLQRGTKGVDGWEAYYNEFIDKLKAAGIDDLKAEAQKQVDEYVKANNSKWTPQD</sequence>
<feature type="chain" id="PRO_5038711362" evidence="2">
    <location>
        <begin position="23"/>
        <end position="557"/>
    </location>
</feature>
<feature type="compositionally biased region" description="Low complexity" evidence="1">
    <location>
        <begin position="31"/>
        <end position="51"/>
    </location>
</feature>
<name>A0A926DV38_9FIRM</name>
<dbReference type="AlphaFoldDB" id="A0A926DV38"/>
<reference evidence="4" key="1">
    <citation type="submission" date="2020-08" db="EMBL/GenBank/DDBJ databases">
        <title>Genome public.</title>
        <authorList>
            <person name="Liu C."/>
            <person name="Sun Q."/>
        </authorList>
    </citation>
    <scope>NUCLEOTIDE SEQUENCE</scope>
    <source>
        <strain evidence="4">NSJ-32</strain>
    </source>
</reference>
<dbReference type="Proteomes" id="UP000657006">
    <property type="component" value="Unassembled WGS sequence"/>
</dbReference>
<dbReference type="PROSITE" id="PS51257">
    <property type="entry name" value="PROKAR_LIPOPROTEIN"/>
    <property type="match status" value="1"/>
</dbReference>
<feature type="domain" description="DUF3502" evidence="3">
    <location>
        <begin position="476"/>
        <end position="547"/>
    </location>
</feature>
<evidence type="ECO:0000259" key="3">
    <source>
        <dbReference type="Pfam" id="PF12010"/>
    </source>
</evidence>
<keyword evidence="5" id="KW-1185">Reference proteome</keyword>
<evidence type="ECO:0000256" key="1">
    <source>
        <dbReference type="SAM" id="MobiDB-lite"/>
    </source>
</evidence>
<evidence type="ECO:0000256" key="2">
    <source>
        <dbReference type="SAM" id="SignalP"/>
    </source>
</evidence>
<dbReference type="EMBL" id="JACRSQ010000012">
    <property type="protein sequence ID" value="MBC8543795.1"/>
    <property type="molecule type" value="Genomic_DNA"/>
</dbReference>
<feature type="signal peptide" evidence="2">
    <location>
        <begin position="1"/>
        <end position="22"/>
    </location>
</feature>
<dbReference type="Pfam" id="PF12010">
    <property type="entry name" value="DUF3502"/>
    <property type="match status" value="1"/>
</dbReference>
<feature type="region of interest" description="Disordered" evidence="1">
    <location>
        <begin position="27"/>
        <end position="53"/>
    </location>
</feature>
<dbReference type="InterPro" id="IPR022627">
    <property type="entry name" value="DUF3502"/>
</dbReference>
<evidence type="ECO:0000313" key="5">
    <source>
        <dbReference type="Proteomes" id="UP000657006"/>
    </source>
</evidence>